<dbReference type="Proteomes" id="UP000684084">
    <property type="component" value="Unassembled WGS sequence"/>
</dbReference>
<protein>
    <recommendedName>
        <fullName evidence="6">FAD-binding domain-containing protein</fullName>
    </recommendedName>
</protein>
<feature type="domain" description="FAD-binding" evidence="6">
    <location>
        <begin position="319"/>
        <end position="381"/>
    </location>
</feature>
<evidence type="ECO:0000256" key="4">
    <source>
        <dbReference type="ARBA" id="ARBA00023033"/>
    </source>
</evidence>
<keyword evidence="1" id="KW-0285">Flavoprotein</keyword>
<evidence type="ECO:0000256" key="5">
    <source>
        <dbReference type="SAM" id="Phobius"/>
    </source>
</evidence>
<evidence type="ECO:0000256" key="1">
    <source>
        <dbReference type="ARBA" id="ARBA00022630"/>
    </source>
</evidence>
<evidence type="ECO:0000256" key="2">
    <source>
        <dbReference type="ARBA" id="ARBA00022827"/>
    </source>
</evidence>
<comment type="caution">
    <text evidence="7">The sequence shown here is derived from an EMBL/GenBank/DDBJ whole genome shotgun (WGS) entry which is preliminary data.</text>
</comment>
<dbReference type="PANTHER" id="PTHR47178:SF6">
    <property type="entry name" value="FAD-BINDING DOMAIN-CONTAINING PROTEIN"/>
    <property type="match status" value="1"/>
</dbReference>
<accession>A0A915Z2D8</accession>
<dbReference type="GO" id="GO:0071949">
    <property type="term" value="F:FAD binding"/>
    <property type="evidence" value="ECO:0007669"/>
    <property type="project" value="InterPro"/>
</dbReference>
<evidence type="ECO:0000259" key="6">
    <source>
        <dbReference type="Pfam" id="PF01494"/>
    </source>
</evidence>
<reference evidence="7" key="1">
    <citation type="submission" date="2020-05" db="EMBL/GenBank/DDBJ databases">
        <authorList>
            <person name="Rincon C."/>
            <person name="Sanders R I."/>
            <person name="Robbins C."/>
            <person name="Chaturvedi A."/>
        </authorList>
    </citation>
    <scope>NUCLEOTIDE SEQUENCE</scope>
    <source>
        <strain evidence="7">CHB12</strain>
    </source>
</reference>
<name>A0A915Z2D8_9GLOM</name>
<evidence type="ECO:0000313" key="7">
    <source>
        <dbReference type="EMBL" id="CAB5359073.1"/>
    </source>
</evidence>
<dbReference type="InterPro" id="IPR002938">
    <property type="entry name" value="FAD-bd"/>
</dbReference>
<dbReference type="VEuPathDB" id="FungiDB:RhiirFUN_010670"/>
<dbReference type="AlphaFoldDB" id="A0A915Z2D8"/>
<keyword evidence="4" id="KW-0503">Monooxygenase</keyword>
<keyword evidence="5" id="KW-0812">Transmembrane</keyword>
<feature type="transmembrane region" description="Helical" evidence="5">
    <location>
        <begin position="6"/>
        <end position="25"/>
    </location>
</feature>
<evidence type="ECO:0000256" key="3">
    <source>
        <dbReference type="ARBA" id="ARBA00023002"/>
    </source>
</evidence>
<sequence>MQQDKIPTIIIVGAGLGGLSLYHALIKNKDKKEFNVKIFERESSPTDRWQGYHIGLSNYGTQSLLNCIPSSIAANLPKAMPNPVPDVETHGIIITDQVGNVLLAPPTKPFKDVYELAKISRGLSSMITYQTKEGVWVSFEDGTQEFCNILVGADRINSPIRKQKLPELQIVNYGITHVGADIFIPKHLMDKANKIHGNVLARKTLGTKGDSTFMMTRLIPIKQEQNDEKNEPHYRATLVYSYPSELDNVESEKVKVDDNDPSSVIEHVKRLIRTLRPDCELTNLLLELWDLAPKTIPNDPIKFPLKTYNPIQRRMMRDIDPMSIKSWSSSRVVLLGNAAHAISPILGLGANNAIQDADKLSQALLGYTDDNISFIEEYEKEMLKRTSADVLKSRNVTFKISTPLGPFGVIIRDNILKVINVMINFYSFADNLIFKN</sequence>
<organism evidence="7 8">
    <name type="scientific">Rhizophagus irregularis</name>
    <dbReference type="NCBI Taxonomy" id="588596"/>
    <lineage>
        <taxon>Eukaryota</taxon>
        <taxon>Fungi</taxon>
        <taxon>Fungi incertae sedis</taxon>
        <taxon>Mucoromycota</taxon>
        <taxon>Glomeromycotina</taxon>
        <taxon>Glomeromycetes</taxon>
        <taxon>Glomerales</taxon>
        <taxon>Glomeraceae</taxon>
        <taxon>Rhizophagus</taxon>
    </lineage>
</organism>
<proteinExistence type="predicted"/>
<dbReference type="GO" id="GO:0004497">
    <property type="term" value="F:monooxygenase activity"/>
    <property type="evidence" value="ECO:0007669"/>
    <property type="project" value="UniProtKB-KW"/>
</dbReference>
<dbReference type="PANTHER" id="PTHR47178">
    <property type="entry name" value="MONOOXYGENASE, FAD-BINDING"/>
    <property type="match status" value="1"/>
</dbReference>
<dbReference type="OrthoDB" id="655030at2759"/>
<keyword evidence="2" id="KW-0274">FAD</keyword>
<dbReference type="EMBL" id="CAGKOT010000013">
    <property type="protein sequence ID" value="CAB5359073.1"/>
    <property type="molecule type" value="Genomic_DNA"/>
</dbReference>
<keyword evidence="3" id="KW-0560">Oxidoreductase</keyword>
<dbReference type="Pfam" id="PF01494">
    <property type="entry name" value="FAD_binding_3"/>
    <property type="match status" value="1"/>
</dbReference>
<keyword evidence="5" id="KW-1133">Transmembrane helix</keyword>
<keyword evidence="5" id="KW-0472">Membrane</keyword>
<gene>
    <name evidence="7" type="ORF">CHRIB12_LOCUS7557</name>
</gene>
<evidence type="ECO:0000313" key="8">
    <source>
        <dbReference type="Proteomes" id="UP000684084"/>
    </source>
</evidence>